<proteinExistence type="predicted"/>
<dbReference type="Proteomes" id="UP001234297">
    <property type="component" value="Chromosome 2"/>
</dbReference>
<evidence type="ECO:0000313" key="2">
    <source>
        <dbReference type="Proteomes" id="UP001234297"/>
    </source>
</evidence>
<protein>
    <submittedName>
        <fullName evidence="1">Uncharacterized protein</fullName>
    </submittedName>
</protein>
<reference evidence="1 2" key="1">
    <citation type="journal article" date="2022" name="Hortic Res">
        <title>A haplotype resolved chromosomal level avocado genome allows analysis of novel avocado genes.</title>
        <authorList>
            <person name="Nath O."/>
            <person name="Fletcher S.J."/>
            <person name="Hayward A."/>
            <person name="Shaw L.M."/>
            <person name="Masouleh A.K."/>
            <person name="Furtado A."/>
            <person name="Henry R.J."/>
            <person name="Mitter N."/>
        </authorList>
    </citation>
    <scope>NUCLEOTIDE SEQUENCE [LARGE SCALE GENOMIC DNA]</scope>
    <source>
        <strain evidence="2">cv. Hass</strain>
    </source>
</reference>
<accession>A0ACC2MML1</accession>
<keyword evidence="2" id="KW-1185">Reference proteome</keyword>
<comment type="caution">
    <text evidence="1">The sequence shown here is derived from an EMBL/GenBank/DDBJ whole genome shotgun (WGS) entry which is preliminary data.</text>
</comment>
<dbReference type="EMBL" id="CM056810">
    <property type="protein sequence ID" value="KAJ8646957.1"/>
    <property type="molecule type" value="Genomic_DNA"/>
</dbReference>
<name>A0ACC2MML1_PERAE</name>
<gene>
    <name evidence="1" type="ORF">MRB53_008705</name>
</gene>
<evidence type="ECO:0000313" key="1">
    <source>
        <dbReference type="EMBL" id="KAJ8646957.1"/>
    </source>
</evidence>
<organism evidence="1 2">
    <name type="scientific">Persea americana</name>
    <name type="common">Avocado</name>
    <dbReference type="NCBI Taxonomy" id="3435"/>
    <lineage>
        <taxon>Eukaryota</taxon>
        <taxon>Viridiplantae</taxon>
        <taxon>Streptophyta</taxon>
        <taxon>Embryophyta</taxon>
        <taxon>Tracheophyta</taxon>
        <taxon>Spermatophyta</taxon>
        <taxon>Magnoliopsida</taxon>
        <taxon>Magnoliidae</taxon>
        <taxon>Laurales</taxon>
        <taxon>Lauraceae</taxon>
        <taxon>Persea</taxon>
    </lineage>
</organism>
<sequence length="266" mass="28489">MSISLALENNSSGSSNRIQGSGFIHGLSSRDSILESPVPGQKTVPAPGTQARGFTAAGREQEASSCSPSSSIGRNSDCSSSSRSDSEEESEVQSSYKGPGPLDTMDSLEDSLPISISLRRGISKFYRGKSKSFTSLADVVASSAEDLGKPDNPYNRKRKNLLACSGIRDRNHNHSLRNRSSGSIPKRPSNSNRSTFSVALIVSGPESNTSEEHESRLPPLPPHGKSSLNTPIPQCSFSSRSFSLADLQEAGTTSSIIQCDRLKWFH</sequence>